<dbReference type="OrthoDB" id="5853681at2759"/>
<dbReference type="InterPro" id="IPR021109">
    <property type="entry name" value="Peptidase_aspartic_dom_sf"/>
</dbReference>
<evidence type="ECO:0000313" key="3">
    <source>
        <dbReference type="Proteomes" id="UP000230423"/>
    </source>
</evidence>
<reference evidence="2 3" key="1">
    <citation type="submission" date="2015-09" db="EMBL/GenBank/DDBJ databases">
        <title>Draft genome of the parasitic nematode Teladorsagia circumcincta isolate WARC Sus (inbred).</title>
        <authorList>
            <person name="Mitreva M."/>
        </authorList>
    </citation>
    <scope>NUCLEOTIDE SEQUENCE [LARGE SCALE GENOMIC DNA]</scope>
    <source>
        <strain evidence="2 3">S</strain>
    </source>
</reference>
<dbReference type="Proteomes" id="UP000230423">
    <property type="component" value="Unassembled WGS sequence"/>
</dbReference>
<dbReference type="EMBL" id="KZ404284">
    <property type="protein sequence ID" value="PIO53927.1"/>
    <property type="molecule type" value="Genomic_DNA"/>
</dbReference>
<dbReference type="Pfam" id="PF00026">
    <property type="entry name" value="Asp"/>
    <property type="match status" value="1"/>
</dbReference>
<evidence type="ECO:0000313" key="2">
    <source>
        <dbReference type="EMBL" id="PIO53927.1"/>
    </source>
</evidence>
<protein>
    <recommendedName>
        <fullName evidence="1">Peptidase A1 domain-containing protein</fullName>
    </recommendedName>
</protein>
<keyword evidence="3" id="KW-1185">Reference proteome</keyword>
<evidence type="ECO:0000259" key="1">
    <source>
        <dbReference type="Pfam" id="PF00026"/>
    </source>
</evidence>
<proteinExistence type="predicted"/>
<sequence>MPHQRMLQGEGIMYAFGGLSIPKQEFGVATHLADVFGYQPVDGILGLGWPALAVDK</sequence>
<dbReference type="Gene3D" id="2.40.70.10">
    <property type="entry name" value="Acid Proteases"/>
    <property type="match status" value="1"/>
</dbReference>
<feature type="non-terminal residue" evidence="2">
    <location>
        <position position="56"/>
    </location>
</feature>
<dbReference type="AlphaFoldDB" id="A0A2G9T7H3"/>
<accession>A0A2G9T7H3</accession>
<feature type="domain" description="Peptidase A1" evidence="1">
    <location>
        <begin position="15"/>
        <end position="55"/>
    </location>
</feature>
<organism evidence="2 3">
    <name type="scientific">Teladorsagia circumcincta</name>
    <name type="common">Brown stomach worm</name>
    <name type="synonym">Ostertagia circumcincta</name>
    <dbReference type="NCBI Taxonomy" id="45464"/>
    <lineage>
        <taxon>Eukaryota</taxon>
        <taxon>Metazoa</taxon>
        <taxon>Ecdysozoa</taxon>
        <taxon>Nematoda</taxon>
        <taxon>Chromadorea</taxon>
        <taxon>Rhabditida</taxon>
        <taxon>Rhabditina</taxon>
        <taxon>Rhabditomorpha</taxon>
        <taxon>Strongyloidea</taxon>
        <taxon>Trichostrongylidae</taxon>
        <taxon>Teladorsagia</taxon>
    </lineage>
</organism>
<dbReference type="SUPFAM" id="SSF50630">
    <property type="entry name" value="Acid proteases"/>
    <property type="match status" value="1"/>
</dbReference>
<gene>
    <name evidence="2" type="ORF">TELCIR_24722</name>
</gene>
<name>A0A2G9T7H3_TELCI</name>
<dbReference type="InterPro" id="IPR033121">
    <property type="entry name" value="PEPTIDASE_A1"/>
</dbReference>